<keyword evidence="3" id="KW-1185">Reference proteome</keyword>
<accession>A0ABS6FAP6</accession>
<name>A0ABS6FAP6_9FIRM</name>
<feature type="domain" description="Peptidase M20 dimerisation" evidence="1">
    <location>
        <begin position="162"/>
        <end position="260"/>
    </location>
</feature>
<dbReference type="InterPro" id="IPR011650">
    <property type="entry name" value="Peptidase_M20_dimer"/>
</dbReference>
<dbReference type="Pfam" id="PF01546">
    <property type="entry name" value="Peptidase_M20"/>
    <property type="match status" value="1"/>
</dbReference>
<dbReference type="NCBIfam" id="TIGR01891">
    <property type="entry name" value="amidohydrolases"/>
    <property type="match status" value="1"/>
</dbReference>
<gene>
    <name evidence="2" type="ORF">KQI82_10635</name>
</gene>
<dbReference type="EMBL" id="JAHLQN010000001">
    <property type="protein sequence ID" value="MBU5627363.1"/>
    <property type="molecule type" value="Genomic_DNA"/>
</dbReference>
<sequence>MKEFVETTWTYFHEHPELGFEEFETTKHIVELLESFGYAPKVFPSGTGAIAVLDSGSPGPVLGLRADIDCLAFTVDGEVEKYHACGHDGNITMLIAAAKQLKEEGIKRGKVYFIFQPAEETLKGSLSVIDSGYISDMEEIVGMHLQPDQEEQYGHAAPRLLHKSYGRVEVTVHGRNAHASLPYLGINATEAGVQIVNAVNCIRCDSRSPYSCKVTIFKADGSSHNTIPDKALLVFDIRADTNDTMAQIIEKLKVAAEHAAVSVGATAEISDEVICYSASYDPALCDEVKSVLCDVLGAENVTDACPATTSEDFHNYSNHMGVKAAYISLGASFTPFLHANHSFFNHDALLSGAKIWVGVAHRRLG</sequence>
<evidence type="ECO:0000313" key="3">
    <source>
        <dbReference type="Proteomes" id="UP000787672"/>
    </source>
</evidence>
<dbReference type="InterPro" id="IPR002933">
    <property type="entry name" value="Peptidase_M20"/>
</dbReference>
<comment type="caution">
    <text evidence="2">The sequence shown here is derived from an EMBL/GenBank/DDBJ whole genome shotgun (WGS) entry which is preliminary data.</text>
</comment>
<dbReference type="PANTHER" id="PTHR11014:SF122">
    <property type="entry name" value="AMIDOHYDROLASE AMHX"/>
    <property type="match status" value="1"/>
</dbReference>
<dbReference type="PIRSF" id="PIRSF005962">
    <property type="entry name" value="Pept_M20D_amidohydro"/>
    <property type="match status" value="1"/>
</dbReference>
<organism evidence="2 3">
    <name type="scientific">Dysosmobacter acutus</name>
    <dbReference type="NCBI Taxonomy" id="2841504"/>
    <lineage>
        <taxon>Bacteria</taxon>
        <taxon>Bacillati</taxon>
        <taxon>Bacillota</taxon>
        <taxon>Clostridia</taxon>
        <taxon>Eubacteriales</taxon>
        <taxon>Oscillospiraceae</taxon>
        <taxon>Dysosmobacter</taxon>
    </lineage>
</organism>
<reference evidence="2 3" key="1">
    <citation type="submission" date="2021-06" db="EMBL/GenBank/DDBJ databases">
        <authorList>
            <person name="Sun Q."/>
            <person name="Li D."/>
        </authorList>
    </citation>
    <scope>NUCLEOTIDE SEQUENCE [LARGE SCALE GENOMIC DNA]</scope>
    <source>
        <strain evidence="2 3">MSJ-2</strain>
    </source>
</reference>
<protein>
    <submittedName>
        <fullName evidence="2">Amidohydrolase</fullName>
    </submittedName>
</protein>
<dbReference type="Proteomes" id="UP000787672">
    <property type="component" value="Unassembled WGS sequence"/>
</dbReference>
<dbReference type="Pfam" id="PF07687">
    <property type="entry name" value="M20_dimer"/>
    <property type="match status" value="1"/>
</dbReference>
<proteinExistence type="predicted"/>
<dbReference type="RefSeq" id="WP_216632732.1">
    <property type="nucleotide sequence ID" value="NZ_JAHLQN010000001.1"/>
</dbReference>
<dbReference type="InterPro" id="IPR017439">
    <property type="entry name" value="Amidohydrolase"/>
</dbReference>
<dbReference type="PANTHER" id="PTHR11014">
    <property type="entry name" value="PEPTIDASE M20 FAMILY MEMBER"/>
    <property type="match status" value="1"/>
</dbReference>
<evidence type="ECO:0000313" key="2">
    <source>
        <dbReference type="EMBL" id="MBU5627363.1"/>
    </source>
</evidence>
<evidence type="ECO:0000259" key="1">
    <source>
        <dbReference type="Pfam" id="PF07687"/>
    </source>
</evidence>